<evidence type="ECO:0000313" key="1">
    <source>
        <dbReference type="EMBL" id="OIT34528.1"/>
    </source>
</evidence>
<dbReference type="Gramene" id="OIT34528">
    <property type="protein sequence ID" value="OIT34528"/>
    <property type="gene ID" value="A4A49_54368"/>
</dbReference>
<proteinExistence type="predicted"/>
<protein>
    <submittedName>
        <fullName evidence="1">Uncharacterized protein</fullName>
    </submittedName>
</protein>
<dbReference type="AlphaFoldDB" id="A0A314KYJ5"/>
<keyword evidence="2" id="KW-1185">Reference proteome</keyword>
<evidence type="ECO:0000313" key="2">
    <source>
        <dbReference type="Proteomes" id="UP000187609"/>
    </source>
</evidence>
<dbReference type="SMR" id="A0A314KYJ5"/>
<dbReference type="EMBL" id="MJEQ01000698">
    <property type="protein sequence ID" value="OIT34528.1"/>
    <property type="molecule type" value="Genomic_DNA"/>
</dbReference>
<comment type="caution">
    <text evidence="1">The sequence shown here is derived from an EMBL/GenBank/DDBJ whole genome shotgun (WGS) entry which is preliminary data.</text>
</comment>
<accession>A0A314KYJ5</accession>
<gene>
    <name evidence="1" type="ORF">A4A49_54368</name>
</gene>
<organism evidence="1 2">
    <name type="scientific">Nicotiana attenuata</name>
    <name type="common">Coyote tobacco</name>
    <dbReference type="NCBI Taxonomy" id="49451"/>
    <lineage>
        <taxon>Eukaryota</taxon>
        <taxon>Viridiplantae</taxon>
        <taxon>Streptophyta</taxon>
        <taxon>Embryophyta</taxon>
        <taxon>Tracheophyta</taxon>
        <taxon>Spermatophyta</taxon>
        <taxon>Magnoliopsida</taxon>
        <taxon>eudicotyledons</taxon>
        <taxon>Gunneridae</taxon>
        <taxon>Pentapetalae</taxon>
        <taxon>asterids</taxon>
        <taxon>lamiids</taxon>
        <taxon>Solanales</taxon>
        <taxon>Solanaceae</taxon>
        <taxon>Nicotianoideae</taxon>
        <taxon>Nicotianeae</taxon>
        <taxon>Nicotiana</taxon>
    </lineage>
</organism>
<dbReference type="Proteomes" id="UP000187609">
    <property type="component" value="Unassembled WGS sequence"/>
</dbReference>
<name>A0A314KYJ5_NICAT</name>
<sequence>MQVVVTASNSNLSDDTHEVDVNRLYFEVVDEVKKRHVYDAAKERIKVLEEEVLRMREIQERILQHCLEEEV</sequence>
<reference evidence="1" key="1">
    <citation type="submission" date="2016-11" db="EMBL/GenBank/DDBJ databases">
        <title>The genome of Nicotiana attenuata.</title>
        <authorList>
            <person name="Xu S."/>
            <person name="Brockmoeller T."/>
            <person name="Gaquerel E."/>
            <person name="Navarro A."/>
            <person name="Kuhl H."/>
            <person name="Gase K."/>
            <person name="Ling Z."/>
            <person name="Zhou W."/>
            <person name="Kreitzer C."/>
            <person name="Stanke M."/>
            <person name="Tang H."/>
            <person name="Lyons E."/>
            <person name="Pandey P."/>
            <person name="Pandey S.P."/>
            <person name="Timmermann B."/>
            <person name="Baldwin I.T."/>
        </authorList>
    </citation>
    <scope>NUCLEOTIDE SEQUENCE [LARGE SCALE GENOMIC DNA]</scope>
    <source>
        <strain evidence="1">UT</strain>
    </source>
</reference>